<feature type="compositionally biased region" description="Basic and acidic residues" evidence="1">
    <location>
        <begin position="291"/>
        <end position="311"/>
    </location>
</feature>
<feature type="compositionally biased region" description="Basic and acidic residues" evidence="1">
    <location>
        <begin position="65"/>
        <end position="88"/>
    </location>
</feature>
<evidence type="ECO:0000256" key="1">
    <source>
        <dbReference type="SAM" id="MobiDB-lite"/>
    </source>
</evidence>
<dbReference type="RefSeq" id="XP_001193609.2">
    <property type="nucleotide sequence ID" value="XM_001193609.4"/>
</dbReference>
<feature type="region of interest" description="Disordered" evidence="1">
    <location>
        <begin position="1"/>
        <end position="145"/>
    </location>
</feature>
<keyword evidence="3" id="KW-1185">Reference proteome</keyword>
<organism evidence="2 3">
    <name type="scientific">Strongylocentrotus purpuratus</name>
    <name type="common">Purple sea urchin</name>
    <dbReference type="NCBI Taxonomy" id="7668"/>
    <lineage>
        <taxon>Eukaryota</taxon>
        <taxon>Metazoa</taxon>
        <taxon>Echinodermata</taxon>
        <taxon>Eleutherozoa</taxon>
        <taxon>Echinozoa</taxon>
        <taxon>Echinoidea</taxon>
        <taxon>Euechinoidea</taxon>
        <taxon>Echinacea</taxon>
        <taxon>Camarodonta</taxon>
        <taxon>Echinidea</taxon>
        <taxon>Strongylocentrotidae</taxon>
        <taxon>Strongylocentrotus</taxon>
    </lineage>
</organism>
<dbReference type="Proteomes" id="UP000007110">
    <property type="component" value="Unassembled WGS sequence"/>
</dbReference>
<evidence type="ECO:0000313" key="2">
    <source>
        <dbReference type="EnsemblMetazoa" id="XP_001193609"/>
    </source>
</evidence>
<dbReference type="KEGG" id="spu:756129"/>
<sequence>METPVDEVMNSVTVDEGCNEQANDHANDDGDDQDDVQSDVQGDYQTDSHYEVHAEEECDDDDDDNIRVDDLADDKAGNHADDQAKETEIEQSSKQQNTSSDDGSSQNSTNVITNQPKSSIKAPSPMPTSDSKEGEQDTIHSTAVNDIDVEVEGSSKLDYELAIVPGACLSASAGMGSASKELCNGFTDLECRYPNVGCELSCGCEDGLQLVSDCTMELCSANCILGWLACSLGLALDTKATWNQDGVEFEVLGTGIETSQGKVLRVLGSGIGIIDSEKRETVKMKRKAKEVQRAQKAATKEKENMVEKATELEMSGEDNTTAEIED</sequence>
<feature type="compositionally biased region" description="Basic and acidic residues" evidence="1">
    <location>
        <begin position="46"/>
        <end position="55"/>
    </location>
</feature>
<feature type="compositionally biased region" description="Polar residues" evidence="1">
    <location>
        <begin position="90"/>
        <end position="118"/>
    </location>
</feature>
<reference evidence="2" key="2">
    <citation type="submission" date="2021-01" db="UniProtKB">
        <authorList>
            <consortium name="EnsemblMetazoa"/>
        </authorList>
    </citation>
    <scope>IDENTIFICATION</scope>
</reference>
<feature type="region of interest" description="Disordered" evidence="1">
    <location>
        <begin position="291"/>
        <end position="326"/>
    </location>
</feature>
<accession>A0A7M7G116</accession>
<proteinExistence type="predicted"/>
<evidence type="ECO:0000313" key="3">
    <source>
        <dbReference type="Proteomes" id="UP000007110"/>
    </source>
</evidence>
<dbReference type="AlphaFoldDB" id="A0A7M7G116"/>
<reference evidence="3" key="1">
    <citation type="submission" date="2015-02" db="EMBL/GenBank/DDBJ databases">
        <title>Genome sequencing for Strongylocentrotus purpuratus.</title>
        <authorList>
            <person name="Murali S."/>
            <person name="Liu Y."/>
            <person name="Vee V."/>
            <person name="English A."/>
            <person name="Wang M."/>
            <person name="Skinner E."/>
            <person name="Han Y."/>
            <person name="Muzny D.M."/>
            <person name="Worley K.C."/>
            <person name="Gibbs R.A."/>
        </authorList>
    </citation>
    <scope>NUCLEOTIDE SEQUENCE</scope>
</reference>
<dbReference type="GeneID" id="756129"/>
<dbReference type="EnsemblMetazoa" id="XM_001193609">
    <property type="protein sequence ID" value="XP_001193609"/>
    <property type="gene ID" value="LOC756129"/>
</dbReference>
<feature type="compositionally biased region" description="Polar residues" evidence="1">
    <location>
        <begin position="317"/>
        <end position="326"/>
    </location>
</feature>
<name>A0A7M7G116_STRPU</name>
<dbReference type="InParanoid" id="A0A7M7G116"/>
<protein>
    <submittedName>
        <fullName evidence="2">Uncharacterized protein</fullName>
    </submittedName>
</protein>
<dbReference type="OrthoDB" id="10466854at2759"/>